<evidence type="ECO:0000313" key="2">
    <source>
        <dbReference type="Proteomes" id="UP000320888"/>
    </source>
</evidence>
<reference evidence="1 2" key="1">
    <citation type="submission" date="2019-07" db="EMBL/GenBank/DDBJ databases">
        <title>Draft genome for Streptomyces benahoarensis MZ03-48.</title>
        <authorList>
            <person name="Gonzalez-Pimentel J.L."/>
        </authorList>
    </citation>
    <scope>NUCLEOTIDE SEQUENCE [LARGE SCALE GENOMIC DNA]</scope>
    <source>
        <strain evidence="1 2">MZ03-48</strain>
    </source>
</reference>
<keyword evidence="2" id="KW-1185">Reference proteome</keyword>
<dbReference type="AlphaFoldDB" id="A0A553ZA25"/>
<accession>A0A553ZA25</accession>
<sequence length="95" mass="10786">MDFINADHAFWVDGDRQEAEEKGSAFVNAFRRLDIEFDDIELKEPCSGCRRAAYTIRLGTISPEEAGDIARKLNHALDLLDAHREQAPDADRRPD</sequence>
<gene>
    <name evidence="1" type="ORF">FNZ23_17330</name>
</gene>
<dbReference type="Proteomes" id="UP000320888">
    <property type="component" value="Unassembled WGS sequence"/>
</dbReference>
<dbReference type="OrthoDB" id="4338511at2"/>
<name>A0A553ZA25_9ACTN</name>
<dbReference type="RefSeq" id="WP_143943365.1">
    <property type="nucleotide sequence ID" value="NZ_VKLS01000211.1"/>
</dbReference>
<comment type="caution">
    <text evidence="1">The sequence shown here is derived from an EMBL/GenBank/DDBJ whole genome shotgun (WGS) entry which is preliminary data.</text>
</comment>
<proteinExistence type="predicted"/>
<protein>
    <submittedName>
        <fullName evidence="1">Uncharacterized protein</fullName>
    </submittedName>
</protein>
<dbReference type="EMBL" id="VKLS01000211">
    <property type="protein sequence ID" value="TSB38282.1"/>
    <property type="molecule type" value="Genomic_DNA"/>
</dbReference>
<organism evidence="1 2">
    <name type="scientific">Streptomyces benahoarensis</name>
    <dbReference type="NCBI Taxonomy" id="2595054"/>
    <lineage>
        <taxon>Bacteria</taxon>
        <taxon>Bacillati</taxon>
        <taxon>Actinomycetota</taxon>
        <taxon>Actinomycetes</taxon>
        <taxon>Kitasatosporales</taxon>
        <taxon>Streptomycetaceae</taxon>
        <taxon>Streptomyces</taxon>
    </lineage>
</organism>
<evidence type="ECO:0000313" key="1">
    <source>
        <dbReference type="EMBL" id="TSB38282.1"/>
    </source>
</evidence>